<evidence type="ECO:0000259" key="10">
    <source>
        <dbReference type="Pfam" id="PF01909"/>
    </source>
</evidence>
<keyword evidence="2" id="KW-1277">Toxin-antitoxin system</keyword>
<protein>
    <submittedName>
        <fullName evidence="11">Nucleotidyltransferase family protein</fullName>
    </submittedName>
</protein>
<keyword evidence="12" id="KW-1185">Reference proteome</keyword>
<dbReference type="CDD" id="cd05403">
    <property type="entry name" value="NT_KNTase_like"/>
    <property type="match status" value="1"/>
</dbReference>
<keyword evidence="6" id="KW-0547">Nucleotide-binding</keyword>
<keyword evidence="5" id="KW-0479">Metal-binding</keyword>
<sequence length="96" mass="11396">MDTFLDIKTKLQDQKKELFEKYPIKTLVIFGSYARNEQKEASDLDLMVEFHSRVGSEFIQLADELEEILGMKVDLVSKKGIKERYFEWIKEDLIYV</sequence>
<keyword evidence="4" id="KW-0548">Nucleotidyltransferase</keyword>
<dbReference type="Gene3D" id="3.30.460.10">
    <property type="entry name" value="Beta Polymerase, domain 2"/>
    <property type="match status" value="1"/>
</dbReference>
<dbReference type="SUPFAM" id="SSF81301">
    <property type="entry name" value="Nucleotidyltransferase"/>
    <property type="match status" value="1"/>
</dbReference>
<comment type="caution">
    <text evidence="11">The sequence shown here is derived from an EMBL/GenBank/DDBJ whole genome shotgun (WGS) entry which is preliminary data.</text>
</comment>
<proteinExistence type="inferred from homology"/>
<reference evidence="11 12" key="1">
    <citation type="submission" date="2023-08" db="EMBL/GenBank/DDBJ databases">
        <title>Draft genome sequence of Algoriphagus confluentis.</title>
        <authorList>
            <person name="Takatani N."/>
            <person name="Hosokawa M."/>
            <person name="Sawabe T."/>
        </authorList>
    </citation>
    <scope>NUCLEOTIDE SEQUENCE [LARGE SCALE GENOMIC DNA]</scope>
    <source>
        <strain evidence="11 12">NBRC 111222</strain>
    </source>
</reference>
<evidence type="ECO:0000313" key="12">
    <source>
        <dbReference type="Proteomes" id="UP001338309"/>
    </source>
</evidence>
<name>A0ABQ6PUM0_9BACT</name>
<dbReference type="PANTHER" id="PTHR33571:SF19">
    <property type="entry name" value="PROTEIN ADENYLYLTRANSFERASE MJ0128-RELATED"/>
    <property type="match status" value="1"/>
</dbReference>
<evidence type="ECO:0000256" key="9">
    <source>
        <dbReference type="ARBA" id="ARBA00038276"/>
    </source>
</evidence>
<dbReference type="Pfam" id="PF01909">
    <property type="entry name" value="NTP_transf_2"/>
    <property type="match status" value="1"/>
</dbReference>
<evidence type="ECO:0000256" key="2">
    <source>
        <dbReference type="ARBA" id="ARBA00022649"/>
    </source>
</evidence>
<keyword evidence="3" id="KW-0808">Transferase</keyword>
<organism evidence="11 12">
    <name type="scientific">Algoriphagus confluentis</name>
    <dbReference type="NCBI Taxonomy" id="1697556"/>
    <lineage>
        <taxon>Bacteria</taxon>
        <taxon>Pseudomonadati</taxon>
        <taxon>Bacteroidota</taxon>
        <taxon>Cytophagia</taxon>
        <taxon>Cytophagales</taxon>
        <taxon>Cyclobacteriaceae</taxon>
        <taxon>Algoriphagus</taxon>
    </lineage>
</organism>
<dbReference type="InterPro" id="IPR052038">
    <property type="entry name" value="Type-VII_TA_antitoxin"/>
</dbReference>
<evidence type="ECO:0000256" key="8">
    <source>
        <dbReference type="ARBA" id="ARBA00022842"/>
    </source>
</evidence>
<dbReference type="InterPro" id="IPR002934">
    <property type="entry name" value="Polymerase_NTP_transf_dom"/>
</dbReference>
<accession>A0ABQ6PUM0</accession>
<gene>
    <name evidence="11" type="ORF">Aconfl_43060</name>
</gene>
<keyword evidence="7" id="KW-0067">ATP-binding</keyword>
<comment type="cofactor">
    <cofactor evidence="1">
        <name>Mg(2+)</name>
        <dbReference type="ChEBI" id="CHEBI:18420"/>
    </cofactor>
</comment>
<dbReference type="RefSeq" id="WP_338226439.1">
    <property type="nucleotide sequence ID" value="NZ_BTPD01000024.1"/>
</dbReference>
<evidence type="ECO:0000256" key="5">
    <source>
        <dbReference type="ARBA" id="ARBA00022723"/>
    </source>
</evidence>
<evidence type="ECO:0000256" key="3">
    <source>
        <dbReference type="ARBA" id="ARBA00022679"/>
    </source>
</evidence>
<evidence type="ECO:0000313" key="11">
    <source>
        <dbReference type="EMBL" id="GMQ31661.1"/>
    </source>
</evidence>
<evidence type="ECO:0000256" key="6">
    <source>
        <dbReference type="ARBA" id="ARBA00022741"/>
    </source>
</evidence>
<dbReference type="InterPro" id="IPR043519">
    <property type="entry name" value="NT_sf"/>
</dbReference>
<comment type="similarity">
    <text evidence="9">Belongs to the MntA antitoxin family.</text>
</comment>
<dbReference type="EMBL" id="BTPD01000024">
    <property type="protein sequence ID" value="GMQ31661.1"/>
    <property type="molecule type" value="Genomic_DNA"/>
</dbReference>
<keyword evidence="8" id="KW-0460">Magnesium</keyword>
<feature type="domain" description="Polymerase nucleotidyl transferase" evidence="10">
    <location>
        <begin position="14"/>
        <end position="83"/>
    </location>
</feature>
<evidence type="ECO:0000256" key="7">
    <source>
        <dbReference type="ARBA" id="ARBA00022840"/>
    </source>
</evidence>
<evidence type="ECO:0000256" key="1">
    <source>
        <dbReference type="ARBA" id="ARBA00001946"/>
    </source>
</evidence>
<evidence type="ECO:0000256" key="4">
    <source>
        <dbReference type="ARBA" id="ARBA00022695"/>
    </source>
</evidence>
<dbReference type="Proteomes" id="UP001338309">
    <property type="component" value="Unassembled WGS sequence"/>
</dbReference>
<dbReference type="PANTHER" id="PTHR33571">
    <property type="entry name" value="SSL8005 PROTEIN"/>
    <property type="match status" value="1"/>
</dbReference>